<evidence type="ECO:0000256" key="2">
    <source>
        <dbReference type="ARBA" id="ARBA00022475"/>
    </source>
</evidence>
<feature type="transmembrane region" description="Helical" evidence="8">
    <location>
        <begin position="7"/>
        <end position="24"/>
    </location>
</feature>
<keyword evidence="4 8" id="KW-0812">Transmembrane</keyword>
<organism evidence="9 10">
    <name type="scientific">Nitratifractor salsuginis (strain DSM 16511 / JCM 12458 / E9I37-1)</name>
    <dbReference type="NCBI Taxonomy" id="749222"/>
    <lineage>
        <taxon>Bacteria</taxon>
        <taxon>Pseudomonadati</taxon>
        <taxon>Campylobacterota</taxon>
        <taxon>Epsilonproteobacteria</taxon>
        <taxon>Campylobacterales</taxon>
        <taxon>Sulfurovaceae</taxon>
        <taxon>Nitratifractor</taxon>
    </lineage>
</organism>
<dbReference type="GO" id="GO:0008233">
    <property type="term" value="F:peptidase activity"/>
    <property type="evidence" value="ECO:0007669"/>
    <property type="project" value="UniProtKB-KW"/>
</dbReference>
<accession>E6WZT8</accession>
<reference evidence="9 10" key="1">
    <citation type="journal article" date="2011" name="Stand. Genomic Sci.">
        <title>Complete genome sequence of Nitratifractor salsuginis type strain (E9I37-1).</title>
        <authorList>
            <person name="Anderson I."/>
            <person name="Sikorski J."/>
            <person name="Zeytun A."/>
            <person name="Nolan M."/>
            <person name="Lapidus A."/>
            <person name="Lucas S."/>
            <person name="Hammon N."/>
            <person name="Deshpande S."/>
            <person name="Cheng J.F."/>
            <person name="Tapia R."/>
            <person name="Han C."/>
            <person name="Goodwin L."/>
            <person name="Pitluck S."/>
            <person name="Liolios K."/>
            <person name="Pagani I."/>
            <person name="Ivanova N."/>
            <person name="Huntemann M."/>
            <person name="Mavromatis K."/>
            <person name="Ovchinikova G."/>
            <person name="Pati A."/>
            <person name="Chen A."/>
            <person name="Palaniappan K."/>
            <person name="Land M."/>
            <person name="Hauser L."/>
            <person name="Brambilla E.M."/>
            <person name="Ngatchou-Djao O.D."/>
            <person name="Rohde M."/>
            <person name="Tindall B.J."/>
            <person name="Goker M."/>
            <person name="Detter J.C."/>
            <person name="Woyke T."/>
            <person name="Bristow J."/>
            <person name="Eisen J.A."/>
            <person name="Markowitz V."/>
            <person name="Hugenholtz P."/>
            <person name="Klenk H.P."/>
            <person name="Kyrpides N.C."/>
        </authorList>
    </citation>
    <scope>NUCLEOTIDE SEQUENCE [LARGE SCALE GENOMIC DNA]</scope>
    <source>
        <strain evidence="10">DSM 16511 / JCM 12458 / E9I37-1</strain>
    </source>
</reference>
<keyword evidence="7 8" id="KW-0472">Membrane</keyword>
<evidence type="ECO:0000256" key="7">
    <source>
        <dbReference type="ARBA" id="ARBA00023136"/>
    </source>
</evidence>
<dbReference type="Pfam" id="PF09721">
    <property type="entry name" value="Exosortase_EpsH"/>
    <property type="match status" value="1"/>
</dbReference>
<dbReference type="GO" id="GO:0005886">
    <property type="term" value="C:plasma membrane"/>
    <property type="evidence" value="ECO:0007669"/>
    <property type="project" value="UniProtKB-SubCell"/>
</dbReference>
<reference evidence="10" key="2">
    <citation type="submission" date="2011-01" db="EMBL/GenBank/DDBJ databases">
        <title>The complete genome of Nitratifractor salsuginis DSM 16511.</title>
        <authorList>
            <consortium name="US DOE Joint Genome Institute (JGI-PGF)"/>
            <person name="Lucas S."/>
            <person name="Copeland A."/>
            <person name="Lapidus A."/>
            <person name="Bruce D."/>
            <person name="Goodwin L."/>
            <person name="Pitluck S."/>
            <person name="Kyrpides N."/>
            <person name="Mavromatis K."/>
            <person name="Ivanova N."/>
            <person name="Mikhailova N."/>
            <person name="Zeytun A."/>
            <person name="Detter J.C."/>
            <person name="Tapia R."/>
            <person name="Han C."/>
            <person name="Land M."/>
            <person name="Hauser L."/>
            <person name="Markowitz V."/>
            <person name="Cheng J.-F."/>
            <person name="Hugenholtz P."/>
            <person name="Woyke T."/>
            <person name="Wu D."/>
            <person name="Tindall B."/>
            <person name="Schuetze A."/>
            <person name="Brambilla E."/>
            <person name="Klenk H.-P."/>
            <person name="Eisen J.A."/>
        </authorList>
    </citation>
    <scope>NUCLEOTIDE SEQUENCE [LARGE SCALE GENOMIC DNA]</scope>
    <source>
        <strain evidence="10">DSM 16511 / JCM 12458 / E9I37-1</strain>
    </source>
</reference>
<feature type="transmembrane region" description="Helical" evidence="8">
    <location>
        <begin position="68"/>
        <end position="89"/>
    </location>
</feature>
<dbReference type="OrthoDB" id="5373170at2"/>
<keyword evidence="2" id="KW-1003">Cell membrane</keyword>
<evidence type="ECO:0000256" key="6">
    <source>
        <dbReference type="ARBA" id="ARBA00022989"/>
    </source>
</evidence>
<keyword evidence="5" id="KW-0378">Hydrolase</keyword>
<keyword evidence="10" id="KW-1185">Reference proteome</keyword>
<name>E6WZT8_NITSE</name>
<proteinExistence type="predicted"/>
<sequence>MTQSQRFLLHYLSWVAVLFLLFYLDTNSLSHWINETQRQWLLDALRFFLGEDRVRGLDILAHPHFRIIITRACNGLIPYYLYLAAILAYPRSWKARLTWAVLGYGVISAVNLLRLLMVTALVAKNPSNFHWAHDLLGNALLMVTGLGLFYGFLRRSRPTRSI</sequence>
<keyword evidence="3" id="KW-0645">Protease</keyword>
<evidence type="ECO:0000256" key="1">
    <source>
        <dbReference type="ARBA" id="ARBA00004651"/>
    </source>
</evidence>
<protein>
    <recommendedName>
        <fullName evidence="11">Exosortase EpsH-related protein</fullName>
    </recommendedName>
</protein>
<comment type="subcellular location">
    <subcellularLocation>
        <location evidence="1">Cell membrane</location>
        <topology evidence="1">Multi-pass membrane protein</topology>
    </subcellularLocation>
</comment>
<feature type="transmembrane region" description="Helical" evidence="8">
    <location>
        <begin position="101"/>
        <end position="123"/>
    </location>
</feature>
<dbReference type="AlphaFoldDB" id="E6WZT8"/>
<evidence type="ECO:0008006" key="11">
    <source>
        <dbReference type="Google" id="ProtNLM"/>
    </source>
</evidence>
<dbReference type="KEGG" id="nsa:Nitsa_0325"/>
<dbReference type="RefSeq" id="WP_013553292.1">
    <property type="nucleotide sequence ID" value="NC_014935.1"/>
</dbReference>
<dbReference type="InterPro" id="IPR026392">
    <property type="entry name" value="Exo/Archaeosortase_dom"/>
</dbReference>
<dbReference type="GO" id="GO:0006508">
    <property type="term" value="P:proteolysis"/>
    <property type="evidence" value="ECO:0007669"/>
    <property type="project" value="UniProtKB-KW"/>
</dbReference>
<dbReference type="InterPro" id="IPR019127">
    <property type="entry name" value="Exosortase"/>
</dbReference>
<evidence type="ECO:0000313" key="9">
    <source>
        <dbReference type="EMBL" id="ADV45596.1"/>
    </source>
</evidence>
<dbReference type="HOGENOM" id="CLU_1633647_0_0_7"/>
<dbReference type="eggNOG" id="COG4083">
    <property type="taxonomic scope" value="Bacteria"/>
</dbReference>
<dbReference type="Proteomes" id="UP000008633">
    <property type="component" value="Chromosome"/>
</dbReference>
<dbReference type="STRING" id="749222.Nitsa_0325"/>
<evidence type="ECO:0000256" key="8">
    <source>
        <dbReference type="SAM" id="Phobius"/>
    </source>
</evidence>
<evidence type="ECO:0000256" key="3">
    <source>
        <dbReference type="ARBA" id="ARBA00022670"/>
    </source>
</evidence>
<evidence type="ECO:0000256" key="5">
    <source>
        <dbReference type="ARBA" id="ARBA00022801"/>
    </source>
</evidence>
<dbReference type="NCBIfam" id="TIGR04178">
    <property type="entry name" value="exo_archaeo"/>
    <property type="match status" value="1"/>
</dbReference>
<gene>
    <name evidence="9" type="ordered locus">Nitsa_0325</name>
</gene>
<feature type="transmembrane region" description="Helical" evidence="8">
    <location>
        <begin position="135"/>
        <end position="153"/>
    </location>
</feature>
<keyword evidence="6 8" id="KW-1133">Transmembrane helix</keyword>
<dbReference type="EMBL" id="CP002452">
    <property type="protein sequence ID" value="ADV45596.1"/>
    <property type="molecule type" value="Genomic_DNA"/>
</dbReference>
<evidence type="ECO:0000313" key="10">
    <source>
        <dbReference type="Proteomes" id="UP000008633"/>
    </source>
</evidence>
<evidence type="ECO:0000256" key="4">
    <source>
        <dbReference type="ARBA" id="ARBA00022692"/>
    </source>
</evidence>